<gene>
    <name evidence="3" type="ORF">EBN03_13675</name>
</gene>
<protein>
    <recommendedName>
        <fullName evidence="5">Septum formation-related domain-containing protein</fullName>
    </recommendedName>
</protein>
<keyword evidence="2" id="KW-0812">Transmembrane</keyword>
<dbReference type="EMBL" id="RFFH01000004">
    <property type="protein sequence ID" value="RMI32951.1"/>
    <property type="molecule type" value="Genomic_DNA"/>
</dbReference>
<evidence type="ECO:0000256" key="1">
    <source>
        <dbReference type="SAM" id="MobiDB-lite"/>
    </source>
</evidence>
<organism evidence="3 4">
    <name type="scientific">Nocardia stercoris</name>
    <dbReference type="NCBI Taxonomy" id="2483361"/>
    <lineage>
        <taxon>Bacteria</taxon>
        <taxon>Bacillati</taxon>
        <taxon>Actinomycetota</taxon>
        <taxon>Actinomycetes</taxon>
        <taxon>Mycobacteriales</taxon>
        <taxon>Nocardiaceae</taxon>
        <taxon>Nocardia</taxon>
    </lineage>
</organism>
<proteinExistence type="predicted"/>
<dbReference type="OrthoDB" id="3628931at2"/>
<evidence type="ECO:0000256" key="2">
    <source>
        <dbReference type="SAM" id="Phobius"/>
    </source>
</evidence>
<evidence type="ECO:0000313" key="3">
    <source>
        <dbReference type="EMBL" id="RMI32951.1"/>
    </source>
</evidence>
<dbReference type="RefSeq" id="WP_122188337.1">
    <property type="nucleotide sequence ID" value="NZ_RFFH01000004.1"/>
</dbReference>
<evidence type="ECO:0008006" key="5">
    <source>
        <dbReference type="Google" id="ProtNLM"/>
    </source>
</evidence>
<accession>A0A3M2L5R1</accession>
<evidence type="ECO:0000313" key="4">
    <source>
        <dbReference type="Proteomes" id="UP000279275"/>
    </source>
</evidence>
<keyword evidence="4" id="KW-1185">Reference proteome</keyword>
<dbReference type="AlphaFoldDB" id="A0A3M2L5R1"/>
<dbReference type="Proteomes" id="UP000279275">
    <property type="component" value="Unassembled WGS sequence"/>
</dbReference>
<feature type="compositionally biased region" description="Polar residues" evidence="1">
    <location>
        <begin position="55"/>
        <end position="92"/>
    </location>
</feature>
<sequence>MSSVPPFPPEPGDGSQPYPPQQPYPGQSPYGGPPQYPGQQQYPTGQQPQYRDAQQYPTGQQPYVTGQQPYVTGQQPYATGQQPYATGQQYQVPPSYPPARPPAFSQPGYPRPPRNNAVWLTAVIGAVVVAAAAIGVLVVVTGHRSTGAAAQTTTASAAGTSTTSAAGAPSDTTDFDRFAVESLNIGDCFTIDGSGTVKTAACTAEHTDQIFAILTSRADTADGVVGDAKSQCNDAVNQSRVDMEAVPGDANVAYFFPRAGAFASGDRRIECVVEAPTGVTYNSSYVR</sequence>
<feature type="compositionally biased region" description="Pro residues" evidence="1">
    <location>
        <begin position="1"/>
        <end position="23"/>
    </location>
</feature>
<feature type="compositionally biased region" description="Low complexity" evidence="1">
    <location>
        <begin position="37"/>
        <end position="50"/>
    </location>
</feature>
<comment type="caution">
    <text evidence="3">The sequence shown here is derived from an EMBL/GenBank/DDBJ whole genome shotgun (WGS) entry which is preliminary data.</text>
</comment>
<name>A0A3M2L5R1_9NOCA</name>
<feature type="region of interest" description="Disordered" evidence="1">
    <location>
        <begin position="1"/>
        <end position="110"/>
    </location>
</feature>
<reference evidence="3 4" key="1">
    <citation type="submission" date="2018-10" db="EMBL/GenBank/DDBJ databases">
        <title>Isolation from cow dung.</title>
        <authorList>
            <person name="Ling L."/>
        </authorList>
    </citation>
    <scope>NUCLEOTIDE SEQUENCE [LARGE SCALE GENOMIC DNA]</scope>
    <source>
        <strain evidence="3 4">NEAU-LL90</strain>
    </source>
</reference>
<feature type="transmembrane region" description="Helical" evidence="2">
    <location>
        <begin position="117"/>
        <end position="140"/>
    </location>
</feature>
<keyword evidence="2" id="KW-0472">Membrane</keyword>
<keyword evidence="2" id="KW-1133">Transmembrane helix</keyword>